<dbReference type="AlphaFoldDB" id="S7I491"/>
<protein>
    <submittedName>
        <fullName evidence="1">Uncharacterized protein</fullName>
    </submittedName>
</protein>
<dbReference type="PATRIC" id="fig|1336752.4.peg.2558"/>
<dbReference type="EMBL" id="ASXS01000009">
    <property type="protein sequence ID" value="EPP22682.1"/>
    <property type="molecule type" value="Genomic_DNA"/>
</dbReference>
<dbReference type="Proteomes" id="UP000014854">
    <property type="component" value="Unassembled WGS sequence"/>
</dbReference>
<proteinExistence type="predicted"/>
<gene>
    <name evidence="1" type="ORF">L910_4859</name>
</gene>
<name>S7I491_VIBFL</name>
<organism evidence="1 2">
    <name type="scientific">Vibrio fluvialis PG41</name>
    <dbReference type="NCBI Taxonomy" id="1336752"/>
    <lineage>
        <taxon>Bacteria</taxon>
        <taxon>Pseudomonadati</taxon>
        <taxon>Pseudomonadota</taxon>
        <taxon>Gammaproteobacteria</taxon>
        <taxon>Vibrionales</taxon>
        <taxon>Vibrionaceae</taxon>
        <taxon>Vibrio</taxon>
    </lineage>
</organism>
<accession>S7I491</accession>
<comment type="caution">
    <text evidence="1">The sequence shown here is derived from an EMBL/GenBank/DDBJ whole genome shotgun (WGS) entry which is preliminary data.</text>
</comment>
<reference evidence="1 2" key="1">
    <citation type="journal article" date="2013" name="Gut Pathog.">
        <title>Evidence of a new metabolic capacity in an emerging diarrheal pathogen: lessons from the draft genomes of Vibrio fluvialis strains PG41 and I21563.</title>
        <authorList>
            <person name="Khatri I."/>
            <person name="Mahajan S."/>
            <person name="Dureja C."/>
            <person name="Subramanian S."/>
            <person name="Raychaudhuri S."/>
        </authorList>
    </citation>
    <scope>NUCLEOTIDE SEQUENCE [LARGE SCALE GENOMIC DNA]</scope>
    <source>
        <strain evidence="1 2">PG41</strain>
    </source>
</reference>
<evidence type="ECO:0000313" key="2">
    <source>
        <dbReference type="Proteomes" id="UP000014854"/>
    </source>
</evidence>
<sequence length="38" mass="4122">MIVTLVCKDKSHLGGGFLACGEITNVMINAVQMTIAWR</sequence>
<evidence type="ECO:0000313" key="1">
    <source>
        <dbReference type="EMBL" id="EPP22682.1"/>
    </source>
</evidence>